<dbReference type="AlphaFoldDB" id="A0A516KIG7"/>
<reference evidence="1 2" key="1">
    <citation type="submission" date="2019-07" db="EMBL/GenBank/DDBJ databases">
        <authorList>
            <person name="Li J."/>
        </authorList>
    </citation>
    <scope>NUCLEOTIDE SEQUENCE [LARGE SCALE GENOMIC DNA]</scope>
    <source>
        <strain evidence="1 2">TKL69</strain>
    </source>
</reference>
<accession>A0A516KIG7</accession>
<dbReference type="EMBL" id="CP041666">
    <property type="protein sequence ID" value="QDP41184.1"/>
    <property type="molecule type" value="Genomic_DNA"/>
</dbReference>
<name>A0A516KIG7_9BACI</name>
<dbReference type="OrthoDB" id="5241360at2"/>
<evidence type="ECO:0000313" key="1">
    <source>
        <dbReference type="EMBL" id="QDP41184.1"/>
    </source>
</evidence>
<proteinExistence type="predicted"/>
<dbReference type="KEGG" id="aqt:FN924_13900"/>
<sequence>MEAPKKVLSLYLNTGLSQSNQQDGEIRLKNRFKKLEEYIESLQKAVETEIYNNERDFSRSMMIFATDDQEVWFAEKLSHTTY</sequence>
<dbReference type="Proteomes" id="UP000315215">
    <property type="component" value="Chromosome"/>
</dbReference>
<keyword evidence="2" id="KW-1185">Reference proteome</keyword>
<evidence type="ECO:0000313" key="2">
    <source>
        <dbReference type="Proteomes" id="UP000315215"/>
    </source>
</evidence>
<gene>
    <name evidence="1" type="ORF">FN924_13900</name>
</gene>
<protein>
    <submittedName>
        <fullName evidence="1">Uncharacterized protein</fullName>
    </submittedName>
</protein>
<organism evidence="1 2">
    <name type="scientific">Radiobacillus deserti</name>
    <dbReference type="NCBI Taxonomy" id="2594883"/>
    <lineage>
        <taxon>Bacteria</taxon>
        <taxon>Bacillati</taxon>
        <taxon>Bacillota</taxon>
        <taxon>Bacilli</taxon>
        <taxon>Bacillales</taxon>
        <taxon>Bacillaceae</taxon>
        <taxon>Radiobacillus</taxon>
    </lineage>
</organism>